<dbReference type="AlphaFoldDB" id="A0A4D9CU27"/>
<accession>A0A4D9CU27</accession>
<feature type="domain" description="ELMO" evidence="2">
    <location>
        <begin position="254"/>
        <end position="424"/>
    </location>
</feature>
<evidence type="ECO:0000256" key="1">
    <source>
        <dbReference type="SAM" id="MobiDB-lite"/>
    </source>
</evidence>
<dbReference type="EMBL" id="SDOX01000145">
    <property type="protein sequence ID" value="TFJ81065.1"/>
    <property type="molecule type" value="Genomic_DNA"/>
</dbReference>
<evidence type="ECO:0000313" key="4">
    <source>
        <dbReference type="Proteomes" id="UP000355283"/>
    </source>
</evidence>
<dbReference type="PANTHER" id="PTHR12771">
    <property type="entry name" value="ENGULFMENT AND CELL MOTILITY"/>
    <property type="match status" value="1"/>
</dbReference>
<dbReference type="Proteomes" id="UP000355283">
    <property type="component" value="Unassembled WGS sequence"/>
</dbReference>
<evidence type="ECO:0000313" key="3">
    <source>
        <dbReference type="EMBL" id="TFJ81065.1"/>
    </source>
</evidence>
<dbReference type="Pfam" id="PF04727">
    <property type="entry name" value="ELMO_CED12"/>
    <property type="match status" value="1"/>
</dbReference>
<feature type="compositionally biased region" description="Low complexity" evidence="1">
    <location>
        <begin position="229"/>
        <end position="239"/>
    </location>
</feature>
<sequence length="446" mass="48548">MVAPVLVAYEFIGPADAPETGFSSSFELFASDSPTDVLTVLALREAFPYVGNFHFRAKIPFQETQYAWLDLTEEDTPLPLSTEESDQPLVAIRVLPMSFEDENVDRQGKNGEELDFSGPDLDQDIVESCIVGEGGGSRVGGGDALGVGGGCDASFSSPGGSYGNWAHQLKGVGESVITSDVARDLTKKGLKVGKQVGKQVNKLWRLVGEGLGGGERGEGGAGDRREGDSSVPEGPSPSSVRYLRRWEDALVTPPDAETLLALWKALFPGAASREEGAQARSRQWRRAGCEEEDPLREFRGTGSMCVRCLTYFARTYSEKTQDILERYEAGKKEGCGNQEMYPLIGVSNSLILIMVDIFKLRDARYVHVQSTMWNLFEGGGYGTMEEVFSAALAYLDRRWMETEASIEGFSTLARETRRALEGVLGQGPLNLPHFQALAQDAGLGWA</sequence>
<dbReference type="PROSITE" id="PS51335">
    <property type="entry name" value="ELMO"/>
    <property type="match status" value="1"/>
</dbReference>
<reference evidence="3 4" key="1">
    <citation type="submission" date="2019-01" db="EMBL/GenBank/DDBJ databases">
        <title>Nuclear Genome Assembly of the Microalgal Biofuel strain Nannochloropsis salina CCMP1776.</title>
        <authorList>
            <person name="Hovde B."/>
        </authorList>
    </citation>
    <scope>NUCLEOTIDE SEQUENCE [LARGE SCALE GENOMIC DNA]</scope>
    <source>
        <strain evidence="3 4">CCMP1776</strain>
    </source>
</reference>
<proteinExistence type="predicted"/>
<name>A0A4D9CU27_9STRA</name>
<organism evidence="3 4">
    <name type="scientific">Nannochloropsis salina CCMP1776</name>
    <dbReference type="NCBI Taxonomy" id="1027361"/>
    <lineage>
        <taxon>Eukaryota</taxon>
        <taxon>Sar</taxon>
        <taxon>Stramenopiles</taxon>
        <taxon>Ochrophyta</taxon>
        <taxon>Eustigmatophyceae</taxon>
        <taxon>Eustigmatales</taxon>
        <taxon>Monodopsidaceae</taxon>
        <taxon>Microchloropsis</taxon>
        <taxon>Microchloropsis salina</taxon>
    </lineage>
</organism>
<protein>
    <recommendedName>
        <fullName evidence="2">ELMO domain-containing protein</fullName>
    </recommendedName>
</protein>
<dbReference type="OrthoDB" id="20391at2759"/>
<comment type="caution">
    <text evidence="3">The sequence shown here is derived from an EMBL/GenBank/DDBJ whole genome shotgun (WGS) entry which is preliminary data.</text>
</comment>
<keyword evidence="4" id="KW-1185">Reference proteome</keyword>
<evidence type="ECO:0000259" key="2">
    <source>
        <dbReference type="PROSITE" id="PS51335"/>
    </source>
</evidence>
<feature type="region of interest" description="Disordered" evidence="1">
    <location>
        <begin position="211"/>
        <end position="239"/>
    </location>
</feature>
<dbReference type="PANTHER" id="PTHR12771:SF56">
    <property type="entry name" value="CED-12"/>
    <property type="match status" value="1"/>
</dbReference>
<gene>
    <name evidence="3" type="ORF">NSK_007708</name>
</gene>
<dbReference type="InterPro" id="IPR050868">
    <property type="entry name" value="ELMO_domain-containing"/>
</dbReference>
<dbReference type="InterPro" id="IPR006816">
    <property type="entry name" value="ELMO_dom"/>
</dbReference>
<feature type="compositionally biased region" description="Basic and acidic residues" evidence="1">
    <location>
        <begin position="215"/>
        <end position="228"/>
    </location>
</feature>